<evidence type="ECO:0000256" key="7">
    <source>
        <dbReference type="ARBA" id="ARBA00023065"/>
    </source>
</evidence>
<keyword evidence="15" id="KW-0675">Receptor</keyword>
<evidence type="ECO:0000256" key="1">
    <source>
        <dbReference type="ARBA" id="ARBA00004571"/>
    </source>
</evidence>
<dbReference type="Pfam" id="PF07715">
    <property type="entry name" value="Plug"/>
    <property type="match status" value="1"/>
</dbReference>
<name>A0A4U1BWH1_9GAMM</name>
<evidence type="ECO:0000256" key="9">
    <source>
        <dbReference type="ARBA" id="ARBA00023136"/>
    </source>
</evidence>
<dbReference type="InterPro" id="IPR036942">
    <property type="entry name" value="Beta-barrel_TonB_sf"/>
</dbReference>
<dbReference type="Gene3D" id="2.40.170.20">
    <property type="entry name" value="TonB-dependent receptor, beta-barrel domain"/>
    <property type="match status" value="1"/>
</dbReference>
<evidence type="ECO:0000313" key="16">
    <source>
        <dbReference type="Proteomes" id="UP000305675"/>
    </source>
</evidence>
<comment type="subcellular location">
    <subcellularLocation>
        <location evidence="1 11">Cell outer membrane</location>
        <topology evidence="1 11">Multi-pass membrane protein</topology>
    </subcellularLocation>
</comment>
<keyword evidence="16" id="KW-1185">Reference proteome</keyword>
<evidence type="ECO:0000256" key="12">
    <source>
        <dbReference type="RuleBase" id="RU003357"/>
    </source>
</evidence>
<dbReference type="Proteomes" id="UP000305675">
    <property type="component" value="Unassembled WGS sequence"/>
</dbReference>
<evidence type="ECO:0000256" key="8">
    <source>
        <dbReference type="ARBA" id="ARBA00023077"/>
    </source>
</evidence>
<proteinExistence type="inferred from homology"/>
<dbReference type="InterPro" id="IPR037066">
    <property type="entry name" value="Plug_dom_sf"/>
</dbReference>
<keyword evidence="6" id="KW-0408">Iron</keyword>
<protein>
    <submittedName>
        <fullName evidence="15">TonB-dependent receptor</fullName>
    </submittedName>
</protein>
<evidence type="ECO:0000256" key="4">
    <source>
        <dbReference type="ARBA" id="ARBA00022496"/>
    </source>
</evidence>
<evidence type="ECO:0000313" key="15">
    <source>
        <dbReference type="EMBL" id="TKB57539.1"/>
    </source>
</evidence>
<keyword evidence="10 11" id="KW-0998">Cell outer membrane</keyword>
<feature type="domain" description="TonB-dependent receptor plug" evidence="14">
    <location>
        <begin position="47"/>
        <end position="153"/>
    </location>
</feature>
<dbReference type="InterPro" id="IPR039426">
    <property type="entry name" value="TonB-dep_rcpt-like"/>
</dbReference>
<dbReference type="CDD" id="cd01347">
    <property type="entry name" value="ligand_gated_channel"/>
    <property type="match status" value="1"/>
</dbReference>
<comment type="caution">
    <text evidence="15">The sequence shown here is derived from an EMBL/GenBank/DDBJ whole genome shotgun (WGS) entry which is preliminary data.</text>
</comment>
<dbReference type="PANTHER" id="PTHR32552">
    <property type="entry name" value="FERRICHROME IRON RECEPTOR-RELATED"/>
    <property type="match status" value="1"/>
</dbReference>
<dbReference type="SUPFAM" id="SSF56935">
    <property type="entry name" value="Porins"/>
    <property type="match status" value="1"/>
</dbReference>
<sequence>MIVKYGFLASVIKGVLFGSVLVGAHAVADEQEIERIIVTGQKIDRELQETPTSVAVVTRAQIEEQKLVDMYDVLQQIPNVSGNLGDGFNIRGIDAFNVSGGGNSFLTSVYVDGAALPYRMIRQGAFSVWDVEQVEVLRGPQSTLQGRNALAGAIVMRTAQPEYEWGGKARLTIGEDGDQQLAAAVGGELVEDQVAFRLSGEKREADGENYNITRKEDSNFSEDQTYRLKLLIEPKALEGFSAVLSYTYNDSEIGVPWINGGLENPFDNRIVDFNDATFEFTENDIWNLEIDYELSPDWSLVAITTYTDSDYGYAWDGDAGPDPVSTIFDNRTDKTLSQEVRFIYEGEQLSAAIGGYYSNLDVEDNYYGGRGMYLRELGLEQILSAPPAQGGFGLDPATTAMVMSLYAPIDPVILGSTGGLTQDIESMAIYTDFNYEINDSWAVYGGLRYDREEQANSSASIVTIENANLLPDPNALPPVPGLSQLITGLNGFLMQQASNATGIAPETKTDFDAWLPKLGVSYFITDDMSTHFTYQRGYRSGGVGTNLAQNSTFTYDSEFTDNYELTYRSVWLDGELVVNANAFYLDWSDMQVEVQLSNNSFDKETRNAGKAEVKGFELEMFYNPTDNWSFTAGVGQAKSEFKEFKDGDVDLSGKAFARAPEWTANVAATYRNEGWFGNVNANYASSAYETLTPHRSGLPMDDPRYNPKNDARTVVNMRLGYEWDNFGIFANVENLLDEEYIVSADRGTGNQELSPSRHVSVSLTAKF</sequence>
<keyword evidence="5 11" id="KW-0812">Transmembrane</keyword>
<accession>A0A4U1BWH1</accession>
<dbReference type="PANTHER" id="PTHR32552:SF81">
    <property type="entry name" value="TONB-DEPENDENT OUTER MEMBRANE RECEPTOR"/>
    <property type="match status" value="1"/>
</dbReference>
<evidence type="ECO:0000256" key="5">
    <source>
        <dbReference type="ARBA" id="ARBA00022692"/>
    </source>
</evidence>
<keyword evidence="8 12" id="KW-0798">TonB box</keyword>
<evidence type="ECO:0000256" key="11">
    <source>
        <dbReference type="PROSITE-ProRule" id="PRU01360"/>
    </source>
</evidence>
<evidence type="ECO:0000256" key="3">
    <source>
        <dbReference type="ARBA" id="ARBA00022452"/>
    </source>
</evidence>
<keyword evidence="4" id="KW-0410">Iron transport</keyword>
<evidence type="ECO:0000259" key="13">
    <source>
        <dbReference type="Pfam" id="PF00593"/>
    </source>
</evidence>
<dbReference type="AlphaFoldDB" id="A0A4U1BWH1"/>
<dbReference type="Pfam" id="PF00593">
    <property type="entry name" value="TonB_dep_Rec_b-barrel"/>
    <property type="match status" value="1"/>
</dbReference>
<keyword evidence="2 11" id="KW-0813">Transport</keyword>
<dbReference type="PROSITE" id="PS52016">
    <property type="entry name" value="TONB_DEPENDENT_REC_3"/>
    <property type="match status" value="1"/>
</dbReference>
<evidence type="ECO:0000256" key="2">
    <source>
        <dbReference type="ARBA" id="ARBA00022448"/>
    </source>
</evidence>
<reference evidence="15 16" key="1">
    <citation type="submission" date="2019-04" db="EMBL/GenBank/DDBJ databases">
        <authorList>
            <person name="Hwang J.C."/>
        </authorList>
    </citation>
    <scope>NUCLEOTIDE SEQUENCE [LARGE SCALE GENOMIC DNA]</scope>
    <source>
        <strain evidence="15 16">IMCC35002</strain>
    </source>
</reference>
<dbReference type="InterPro" id="IPR000531">
    <property type="entry name" value="Beta-barrel_TonB"/>
</dbReference>
<keyword evidence="7" id="KW-0406">Ion transport</keyword>
<evidence type="ECO:0000256" key="6">
    <source>
        <dbReference type="ARBA" id="ARBA00023004"/>
    </source>
</evidence>
<organism evidence="15 16">
    <name type="scientific">Ferrimonas aestuarii</name>
    <dbReference type="NCBI Taxonomy" id="2569539"/>
    <lineage>
        <taxon>Bacteria</taxon>
        <taxon>Pseudomonadati</taxon>
        <taxon>Pseudomonadota</taxon>
        <taxon>Gammaproteobacteria</taxon>
        <taxon>Alteromonadales</taxon>
        <taxon>Ferrimonadaceae</taxon>
        <taxon>Ferrimonas</taxon>
    </lineage>
</organism>
<dbReference type="EMBL" id="SWCJ01000002">
    <property type="protein sequence ID" value="TKB57539.1"/>
    <property type="molecule type" value="Genomic_DNA"/>
</dbReference>
<dbReference type="GO" id="GO:0006826">
    <property type="term" value="P:iron ion transport"/>
    <property type="evidence" value="ECO:0007669"/>
    <property type="project" value="UniProtKB-KW"/>
</dbReference>
<evidence type="ECO:0000259" key="14">
    <source>
        <dbReference type="Pfam" id="PF07715"/>
    </source>
</evidence>
<dbReference type="GO" id="GO:0009279">
    <property type="term" value="C:cell outer membrane"/>
    <property type="evidence" value="ECO:0007669"/>
    <property type="project" value="UniProtKB-SubCell"/>
</dbReference>
<feature type="domain" description="TonB-dependent receptor-like beta-barrel" evidence="13">
    <location>
        <begin position="256"/>
        <end position="735"/>
    </location>
</feature>
<gene>
    <name evidence="15" type="ORF">FCL42_04510</name>
</gene>
<keyword evidence="3 11" id="KW-1134">Transmembrane beta strand</keyword>
<comment type="similarity">
    <text evidence="11 12">Belongs to the TonB-dependent receptor family.</text>
</comment>
<dbReference type="InterPro" id="IPR012910">
    <property type="entry name" value="Plug_dom"/>
</dbReference>
<keyword evidence="9 11" id="KW-0472">Membrane</keyword>
<dbReference type="OrthoDB" id="7051185at2"/>
<dbReference type="Gene3D" id="2.170.130.10">
    <property type="entry name" value="TonB-dependent receptor, plug domain"/>
    <property type="match status" value="1"/>
</dbReference>
<evidence type="ECO:0000256" key="10">
    <source>
        <dbReference type="ARBA" id="ARBA00023237"/>
    </source>
</evidence>